<dbReference type="PANTHER" id="PTHR33972">
    <property type="entry name" value="EXPRESSED PROTEIN"/>
    <property type="match status" value="1"/>
</dbReference>
<name>A0A2G5DJU4_AQUCA</name>
<dbReference type="PANTHER" id="PTHR33972:SF2">
    <property type="entry name" value="OS04G0606700 PROTEIN"/>
    <property type="match status" value="1"/>
</dbReference>
<proteinExistence type="predicted"/>
<dbReference type="EMBL" id="KZ305035">
    <property type="protein sequence ID" value="PIA43779.1"/>
    <property type="molecule type" value="Genomic_DNA"/>
</dbReference>
<evidence type="ECO:0000256" key="1">
    <source>
        <dbReference type="SAM" id="MobiDB-lite"/>
    </source>
</evidence>
<dbReference type="Proteomes" id="UP000230069">
    <property type="component" value="Unassembled WGS sequence"/>
</dbReference>
<organism evidence="2 3">
    <name type="scientific">Aquilegia coerulea</name>
    <name type="common">Rocky mountain columbine</name>
    <dbReference type="NCBI Taxonomy" id="218851"/>
    <lineage>
        <taxon>Eukaryota</taxon>
        <taxon>Viridiplantae</taxon>
        <taxon>Streptophyta</taxon>
        <taxon>Embryophyta</taxon>
        <taxon>Tracheophyta</taxon>
        <taxon>Spermatophyta</taxon>
        <taxon>Magnoliopsida</taxon>
        <taxon>Ranunculales</taxon>
        <taxon>Ranunculaceae</taxon>
        <taxon>Thalictroideae</taxon>
        <taxon>Aquilegia</taxon>
    </lineage>
</organism>
<dbReference type="EMBL" id="KZ305035">
    <property type="protein sequence ID" value="PIA43780.1"/>
    <property type="molecule type" value="Genomic_DNA"/>
</dbReference>
<dbReference type="EMBL" id="KZ305035">
    <property type="protein sequence ID" value="PIA43778.1"/>
    <property type="molecule type" value="Genomic_DNA"/>
</dbReference>
<reference evidence="2 3" key="1">
    <citation type="submission" date="2017-09" db="EMBL/GenBank/DDBJ databases">
        <title>WGS assembly of Aquilegia coerulea Goldsmith.</title>
        <authorList>
            <person name="Hodges S."/>
            <person name="Kramer E."/>
            <person name="Nordborg M."/>
            <person name="Tomkins J."/>
            <person name="Borevitz J."/>
            <person name="Derieg N."/>
            <person name="Yan J."/>
            <person name="Mihaltcheva S."/>
            <person name="Hayes R.D."/>
            <person name="Rokhsar D."/>
        </authorList>
    </citation>
    <scope>NUCLEOTIDE SEQUENCE [LARGE SCALE GENOMIC DNA]</scope>
    <source>
        <strain evidence="3">cv. Goldsmith</strain>
    </source>
</reference>
<dbReference type="AlphaFoldDB" id="A0A2G5DJU4"/>
<feature type="compositionally biased region" description="Basic and acidic residues" evidence="1">
    <location>
        <begin position="152"/>
        <end position="162"/>
    </location>
</feature>
<feature type="region of interest" description="Disordered" evidence="1">
    <location>
        <begin position="149"/>
        <end position="168"/>
    </location>
</feature>
<gene>
    <name evidence="2" type="ORF">AQUCO_01800081v1</name>
</gene>
<sequence length="168" mass="18704">MARILSQTLIRVSILSSKSSPASSSFCTPLISSRLVNHRSRSNISEKGGNFLEIDLDPTSTEEVIGMRRLEDAIHGIIVKRSAPDWLPFIPGSSYWVPPRKRPYGIVELIGKLANPLTEEETLSLSSNRGFPCSDYFVNDCIITGASPYPVEMERNSEKESQSEDEEE</sequence>
<protein>
    <submittedName>
        <fullName evidence="2">Uncharacterized protein</fullName>
    </submittedName>
</protein>
<keyword evidence="3" id="KW-1185">Reference proteome</keyword>
<evidence type="ECO:0000313" key="3">
    <source>
        <dbReference type="Proteomes" id="UP000230069"/>
    </source>
</evidence>
<dbReference type="FunCoup" id="A0A2G5DJU4">
    <property type="interactions" value="1653"/>
</dbReference>
<evidence type="ECO:0000313" key="2">
    <source>
        <dbReference type="EMBL" id="PIA43780.1"/>
    </source>
</evidence>
<dbReference type="OrthoDB" id="1095098at2759"/>
<dbReference type="STRING" id="218851.A0A2G5DJU4"/>
<accession>A0A2G5DJU4</accession>